<dbReference type="PANTHER" id="PTHR15020">
    <property type="entry name" value="FLAVIN REDUCTASE-RELATED"/>
    <property type="match status" value="1"/>
</dbReference>
<dbReference type="SUPFAM" id="SSF51735">
    <property type="entry name" value="NAD(P)-binding Rossmann-fold domains"/>
    <property type="match status" value="1"/>
</dbReference>
<dbReference type="OrthoDB" id="426386at2759"/>
<dbReference type="RefSeq" id="XP_005647522.1">
    <property type="nucleotide sequence ID" value="XM_005647465.1"/>
</dbReference>
<dbReference type="SUPFAM" id="SSF49785">
    <property type="entry name" value="Galactose-binding domain-like"/>
    <property type="match status" value="1"/>
</dbReference>
<dbReference type="EMBL" id="AGSI01000008">
    <property type="protein sequence ID" value="EIE22978.1"/>
    <property type="molecule type" value="Genomic_DNA"/>
</dbReference>
<comment type="caution">
    <text evidence="4">The sequence shown here is derived from an EMBL/GenBank/DDBJ whole genome shotgun (WGS) entry which is preliminary data.</text>
</comment>
<feature type="region of interest" description="Disordered" evidence="1">
    <location>
        <begin position="468"/>
        <end position="488"/>
    </location>
</feature>
<dbReference type="InterPro" id="IPR036291">
    <property type="entry name" value="NAD(P)-bd_dom_sf"/>
</dbReference>
<dbReference type="STRING" id="574566.I0YX59"/>
<evidence type="ECO:0000259" key="2">
    <source>
        <dbReference type="Pfam" id="PF08547"/>
    </source>
</evidence>
<dbReference type="Gene3D" id="3.40.50.720">
    <property type="entry name" value="NAD(P)-binding Rossmann-like Domain"/>
    <property type="match status" value="2"/>
</dbReference>
<keyword evidence="5" id="KW-1185">Reference proteome</keyword>
<dbReference type="InterPro" id="IPR008979">
    <property type="entry name" value="Galactose-bd-like_sf"/>
</dbReference>
<feature type="compositionally biased region" description="Polar residues" evidence="1">
    <location>
        <begin position="530"/>
        <end position="541"/>
    </location>
</feature>
<dbReference type="AlphaFoldDB" id="I0YX59"/>
<reference evidence="4 5" key="1">
    <citation type="journal article" date="2012" name="Genome Biol.">
        <title>The genome of the polar eukaryotic microalga coccomyxa subellipsoidea reveals traits of cold adaptation.</title>
        <authorList>
            <person name="Blanc G."/>
            <person name="Agarkova I."/>
            <person name="Grimwood J."/>
            <person name="Kuo A."/>
            <person name="Brueggeman A."/>
            <person name="Dunigan D."/>
            <person name="Gurnon J."/>
            <person name="Ladunga I."/>
            <person name="Lindquist E."/>
            <person name="Lucas S."/>
            <person name="Pangilinan J."/>
            <person name="Proschold T."/>
            <person name="Salamov A."/>
            <person name="Schmutz J."/>
            <person name="Weeks D."/>
            <person name="Yamada T."/>
            <person name="Claverie J.M."/>
            <person name="Grigoriev I."/>
            <person name="Van Etten J."/>
            <person name="Lomsadze A."/>
            <person name="Borodovsky M."/>
        </authorList>
    </citation>
    <scope>NUCLEOTIDE SEQUENCE [LARGE SCALE GENOMIC DNA]</scope>
    <source>
        <strain evidence="4 5">C-169</strain>
    </source>
</reference>
<dbReference type="InterPro" id="IPR016040">
    <property type="entry name" value="NAD(P)-bd_dom"/>
</dbReference>
<evidence type="ECO:0000256" key="1">
    <source>
        <dbReference type="SAM" id="MobiDB-lite"/>
    </source>
</evidence>
<sequence>MQAPRENAVLVFGSTGKLGRQIVTQLLEEGRTVVAAARDAQKADTVFEELGLRVGYQADKSKGILALEGDVDITNPESLNRPELWAGVSQVACAVGPIFGRLPDGKMGYLDDMTSERVDAQGVANIASALQSVFKDKAKSRETATVLPMTSEADLVKWQRLDDVIMGGQSSSALTLAADGSGAVFSGDLIIEGGGFCGARTKALDLNLGEFDGVALEVEGDGQTFKLNLKTADQEDLPECTFQATFDTLPGRSTTVYIPWREFVAVKRARVDPAAPKLDPSSVRQLGLVLSRFEFNGLANPNYWAGKFSLKIKGGIQGFREPRPAIVFVTSAGVERNAKIGDDETARKADIPIVQLNPGGVLNHKYAGEWAVRSAGIPYAVVRSTGLTSEDEDTDFVLEASQGDRISGKISRKEVARVAVAALGTAASVGKTVEIRRSEAAGDRGKASSQPDLERLFLTAVQDRHRPRINLAPLPAPVPPPKPPTPERTAEILSDERVQAAQAAGRGGRVRSEEETSAATSVTVVGDNRAQVSAPGQNGAQPQGDGDEAVPQNVKEARDWIRSWRASNLERKLPQEEKAGVNS</sequence>
<evidence type="ECO:0000259" key="3">
    <source>
        <dbReference type="Pfam" id="PF13460"/>
    </source>
</evidence>
<accession>I0YX59</accession>
<name>I0YX59_COCSC</name>
<protein>
    <submittedName>
        <fullName evidence="4">CIA30-domain-containing protein</fullName>
    </submittedName>
</protein>
<dbReference type="Proteomes" id="UP000007264">
    <property type="component" value="Unassembled WGS sequence"/>
</dbReference>
<dbReference type="PANTHER" id="PTHR15020:SF11">
    <property type="entry name" value="OS06G0360300 PROTEIN"/>
    <property type="match status" value="1"/>
</dbReference>
<dbReference type="KEGG" id="csl:COCSUDRAFT_63368"/>
<proteinExistence type="predicted"/>
<dbReference type="eggNOG" id="KOG1203">
    <property type="taxonomic scope" value="Eukaryota"/>
</dbReference>
<feature type="compositionally biased region" description="Pro residues" evidence="1">
    <location>
        <begin position="474"/>
        <end position="486"/>
    </location>
</feature>
<feature type="region of interest" description="Disordered" evidence="1">
    <location>
        <begin position="501"/>
        <end position="557"/>
    </location>
</feature>
<organism evidence="4 5">
    <name type="scientific">Coccomyxa subellipsoidea (strain C-169)</name>
    <name type="common">Green microalga</name>
    <dbReference type="NCBI Taxonomy" id="574566"/>
    <lineage>
        <taxon>Eukaryota</taxon>
        <taxon>Viridiplantae</taxon>
        <taxon>Chlorophyta</taxon>
        <taxon>core chlorophytes</taxon>
        <taxon>Trebouxiophyceae</taxon>
        <taxon>Trebouxiophyceae incertae sedis</taxon>
        <taxon>Coccomyxaceae</taxon>
        <taxon>Coccomyxa</taxon>
        <taxon>Coccomyxa subellipsoidea</taxon>
    </lineage>
</organism>
<dbReference type="InterPro" id="IPR013857">
    <property type="entry name" value="NADH-UbQ_OxRdtase-assoc_prot30"/>
</dbReference>
<evidence type="ECO:0000313" key="5">
    <source>
        <dbReference type="Proteomes" id="UP000007264"/>
    </source>
</evidence>
<evidence type="ECO:0000313" key="4">
    <source>
        <dbReference type="EMBL" id="EIE22978.1"/>
    </source>
</evidence>
<feature type="domain" description="NADH:ubiquinone oxidoreductase intermediate-associated protein 30" evidence="2">
    <location>
        <begin position="150"/>
        <end position="312"/>
    </location>
</feature>
<dbReference type="Pfam" id="PF08547">
    <property type="entry name" value="CIA30"/>
    <property type="match status" value="1"/>
</dbReference>
<gene>
    <name evidence="4" type="ORF">COCSUDRAFT_63368</name>
</gene>
<feature type="domain" description="NAD(P)-binding" evidence="3">
    <location>
        <begin position="326"/>
        <end position="423"/>
    </location>
</feature>
<dbReference type="Pfam" id="PF13460">
    <property type="entry name" value="NAD_binding_10"/>
    <property type="match status" value="1"/>
</dbReference>
<dbReference type="GeneID" id="17040966"/>